<dbReference type="EMBL" id="JBIGHX010000002">
    <property type="protein sequence ID" value="MFG6460964.1"/>
    <property type="molecule type" value="Genomic_DNA"/>
</dbReference>
<dbReference type="RefSeq" id="WP_394509816.1">
    <property type="nucleotide sequence ID" value="NZ_JBIGHX010000002.1"/>
</dbReference>
<sequence length="143" mass="15654">MNSELIHDRVVAVAERFGSGNTQEFKLLAKQLAACNAAEVADGLLLVFSRSAVGESNYQKQQLAGRLLAKLKPKASVDLQAALEAVLPAYNLSIEELPFFLADRCGEEAVIQALRRLETGAEDSRHQAAAKTMRWWLKGSNVE</sequence>
<keyword evidence="2" id="KW-1185">Reference proteome</keyword>
<proteinExistence type="predicted"/>
<gene>
    <name evidence="1" type="ORF">ACG04Q_05220</name>
</gene>
<evidence type="ECO:0000313" key="1">
    <source>
        <dbReference type="EMBL" id="MFG6460964.1"/>
    </source>
</evidence>
<protein>
    <submittedName>
        <fullName evidence="1">Uncharacterized protein</fullName>
    </submittedName>
</protein>
<reference evidence="1 2" key="1">
    <citation type="submission" date="2024-08" db="EMBL/GenBank/DDBJ databases">
        <authorList>
            <person name="Lu H."/>
        </authorList>
    </citation>
    <scope>NUCLEOTIDE SEQUENCE [LARGE SCALE GENOMIC DNA]</scope>
    <source>
        <strain evidence="1 2">DXS20W</strain>
    </source>
</reference>
<name>A0ABW7GG91_9BURK</name>
<evidence type="ECO:0000313" key="2">
    <source>
        <dbReference type="Proteomes" id="UP001606302"/>
    </source>
</evidence>
<dbReference type="Proteomes" id="UP001606302">
    <property type="component" value="Unassembled WGS sequence"/>
</dbReference>
<organism evidence="1 2">
    <name type="scientific">Pelomonas lactea</name>
    <dbReference type="NCBI Taxonomy" id="3299030"/>
    <lineage>
        <taxon>Bacteria</taxon>
        <taxon>Pseudomonadati</taxon>
        <taxon>Pseudomonadota</taxon>
        <taxon>Betaproteobacteria</taxon>
        <taxon>Burkholderiales</taxon>
        <taxon>Sphaerotilaceae</taxon>
        <taxon>Roseateles</taxon>
    </lineage>
</organism>
<comment type="caution">
    <text evidence="1">The sequence shown here is derived from an EMBL/GenBank/DDBJ whole genome shotgun (WGS) entry which is preliminary data.</text>
</comment>
<accession>A0ABW7GG91</accession>